<dbReference type="RefSeq" id="WP_244074507.1">
    <property type="nucleotide sequence ID" value="NZ_BQNL01000001.1"/>
</dbReference>
<evidence type="ECO:0000313" key="2">
    <source>
        <dbReference type="Proteomes" id="UP001055048"/>
    </source>
</evidence>
<proteinExistence type="predicted"/>
<evidence type="ECO:0000313" key="1">
    <source>
        <dbReference type="EMBL" id="GKH13617.1"/>
    </source>
</evidence>
<reference evidence="1" key="1">
    <citation type="submission" date="2022-01" db="EMBL/GenBank/DDBJ databases">
        <title>Novel bile acid biosynthetic pathways are enriched in the microbiome of centenarians.</title>
        <authorList>
            <person name="Sato Y."/>
            <person name="Atarashi K."/>
            <person name="Plichta R.D."/>
            <person name="Arai Y."/>
            <person name="Sasajima S."/>
            <person name="Kearney M.S."/>
            <person name="Suda W."/>
            <person name="Takeshita K."/>
            <person name="Sasaki T."/>
            <person name="Okamoto S."/>
            <person name="Skelly N.A."/>
            <person name="Okamura Y."/>
            <person name="Vlamakis H."/>
            <person name="Li Y."/>
            <person name="Tanoue T."/>
            <person name="Takei H."/>
            <person name="Nittono H."/>
            <person name="Narushima S."/>
            <person name="Irie J."/>
            <person name="Itoh H."/>
            <person name="Moriya K."/>
            <person name="Sugiura Y."/>
            <person name="Suematsu M."/>
            <person name="Moritoki N."/>
            <person name="Shibata S."/>
            <person name="Littman R.D."/>
            <person name="Fischbach A.M."/>
            <person name="Uwamino Y."/>
            <person name="Inoue T."/>
            <person name="Honda A."/>
            <person name="Hattori M."/>
            <person name="Murai T."/>
            <person name="Xavier J.R."/>
            <person name="Hirose N."/>
            <person name="Honda K."/>
        </authorList>
    </citation>
    <scope>NUCLEOTIDE SEQUENCE</scope>
    <source>
        <strain evidence="1">CE91-St12</strain>
    </source>
</reference>
<comment type="caution">
    <text evidence="1">The sequence shown here is derived from an EMBL/GenBank/DDBJ whole genome shotgun (WGS) entry which is preliminary data.</text>
</comment>
<gene>
    <name evidence="1" type="ORF">CE91St12_18270</name>
</gene>
<dbReference type="EMBL" id="BQNL01000001">
    <property type="protein sequence ID" value="GKH13617.1"/>
    <property type="molecule type" value="Genomic_DNA"/>
</dbReference>
<name>A0AA37JSL7_BACUN</name>
<protein>
    <submittedName>
        <fullName evidence="1">Uncharacterized protein</fullName>
    </submittedName>
</protein>
<dbReference type="AlphaFoldDB" id="A0AA37JSL7"/>
<dbReference type="Proteomes" id="UP001055048">
    <property type="component" value="Unassembled WGS sequence"/>
</dbReference>
<accession>A0AA37JSL7</accession>
<organism evidence="1 2">
    <name type="scientific">Bacteroides uniformis</name>
    <dbReference type="NCBI Taxonomy" id="820"/>
    <lineage>
        <taxon>Bacteria</taxon>
        <taxon>Pseudomonadati</taxon>
        <taxon>Bacteroidota</taxon>
        <taxon>Bacteroidia</taxon>
        <taxon>Bacteroidales</taxon>
        <taxon>Bacteroidaceae</taxon>
        <taxon>Bacteroides</taxon>
    </lineage>
</organism>
<sequence>MKLNASNELKSRLTHAAANGSVIAADILTEMKRNADVSEIIRGGYNFFSTKRKRTGGASYQKIRIVFTTCNKNLNNKNFPDRNNPQAPWFPENRTDIDPSTFVGLFRNLPEYPETELSYFSSAICVDSKVTVQLHGGMQDFFEAYSEENYTPIADTTESNLHNSCMRYENRARNAADFYTNFAGAEILVARDGSNNVLARAVVWKNVQVLSGGSTFNGFSLIDRIYFSHAFVLEMMRRQATALGITFRKQYNDYFHTKDVVALNNRPDKGVEAGKSYVLNLAVEVPACKWHKKGAPYMDTFYYVCMENGKMELRNSESENTIAKCRDTDGGATPVRKICPGCGYLHQSDMNDFCPSCMEKFYSNTIFGRALRSGTVEYQGKTYPSLLFKKKRPIPSMRLYLQVNRLYEV</sequence>